<dbReference type="SUPFAM" id="SSF48208">
    <property type="entry name" value="Six-hairpin glycosidases"/>
    <property type="match status" value="1"/>
</dbReference>
<proteinExistence type="predicted"/>
<gene>
    <name evidence="1" type="ORF">ACFQ5G_03330</name>
</gene>
<comment type="caution">
    <text evidence="1">The sequence shown here is derived from an EMBL/GenBank/DDBJ whole genome shotgun (WGS) entry which is preliminary data.</text>
</comment>
<protein>
    <submittedName>
        <fullName evidence="1">Glycosyltransferase</fullName>
    </submittedName>
</protein>
<sequence>MPFTHLLRLTDDTGLFEHARHATVRREHGYCTDDVARGLVVTSREPDPSTDILRLAERYLAFLTHAQSTDGAFHNRLDFNRTWTDQPGVGDWWGRALWGLGTAAARSPARWIRQEALLAFTLGASCRSTDPRAMAFAALGAAELLRADPGNETAAELLADATIAIGTPGPDPHWPWPEEKLTYANAALAEALIAAGDLLDDPPALAAGLRMLTWLLTIQVSDGHLSVLPSAGWQHGGPRLHHDQQPIEVAALADACATAAAVTGGRNWHTGVHRSIAWFLGDNDIGQAMWDPATGGGYDGLTLHGPNLNQGAESTLALISTLQHHTASEGQNPRARLGHRTAPRGVISAAATPRP</sequence>
<evidence type="ECO:0000313" key="1">
    <source>
        <dbReference type="EMBL" id="MFD1364373.1"/>
    </source>
</evidence>
<dbReference type="InterPro" id="IPR008928">
    <property type="entry name" value="6-hairpin_glycosidase_sf"/>
</dbReference>
<evidence type="ECO:0000313" key="2">
    <source>
        <dbReference type="Proteomes" id="UP001597183"/>
    </source>
</evidence>
<dbReference type="RefSeq" id="WP_378078177.1">
    <property type="nucleotide sequence ID" value="NZ_AP028461.1"/>
</dbReference>
<reference evidence="2" key="1">
    <citation type="journal article" date="2019" name="Int. J. Syst. Evol. Microbiol.">
        <title>The Global Catalogue of Microorganisms (GCM) 10K type strain sequencing project: providing services to taxonomists for standard genome sequencing and annotation.</title>
        <authorList>
            <consortium name="The Broad Institute Genomics Platform"/>
            <consortium name="The Broad Institute Genome Sequencing Center for Infectious Disease"/>
            <person name="Wu L."/>
            <person name="Ma J."/>
        </authorList>
    </citation>
    <scope>NUCLEOTIDE SEQUENCE [LARGE SCALE GENOMIC DNA]</scope>
    <source>
        <strain evidence="2">CCM 7526</strain>
    </source>
</reference>
<accession>A0ABW4A1Q6</accession>
<name>A0ABW4A1Q6_9ACTN</name>
<dbReference type="EMBL" id="JBHTMK010000005">
    <property type="protein sequence ID" value="MFD1364373.1"/>
    <property type="molecule type" value="Genomic_DNA"/>
</dbReference>
<keyword evidence="2" id="KW-1185">Reference proteome</keyword>
<organism evidence="1 2">
    <name type="scientific">Actinoplanes sichuanensis</name>
    <dbReference type="NCBI Taxonomy" id="512349"/>
    <lineage>
        <taxon>Bacteria</taxon>
        <taxon>Bacillati</taxon>
        <taxon>Actinomycetota</taxon>
        <taxon>Actinomycetes</taxon>
        <taxon>Micromonosporales</taxon>
        <taxon>Micromonosporaceae</taxon>
        <taxon>Actinoplanes</taxon>
    </lineage>
</organism>
<dbReference type="Proteomes" id="UP001597183">
    <property type="component" value="Unassembled WGS sequence"/>
</dbReference>